<evidence type="ECO:0000256" key="4">
    <source>
        <dbReference type="SAM" id="Phobius"/>
    </source>
</evidence>
<evidence type="ECO:0000256" key="1">
    <source>
        <dbReference type="ARBA" id="ARBA00023015"/>
    </source>
</evidence>
<keyword evidence="4" id="KW-1133">Transmembrane helix</keyword>
<name>A0ABT1YBA4_9BACL</name>
<dbReference type="PROSITE" id="PS01124">
    <property type="entry name" value="HTH_ARAC_FAMILY_2"/>
    <property type="match status" value="1"/>
</dbReference>
<evidence type="ECO:0000313" key="7">
    <source>
        <dbReference type="Proteomes" id="UP001300012"/>
    </source>
</evidence>
<accession>A0ABT1YBA4</accession>
<evidence type="ECO:0000259" key="5">
    <source>
        <dbReference type="PROSITE" id="PS01124"/>
    </source>
</evidence>
<feature type="domain" description="HTH araC/xylS-type" evidence="5">
    <location>
        <begin position="673"/>
        <end position="771"/>
    </location>
</feature>
<keyword evidence="2" id="KW-0238">DNA-binding</keyword>
<dbReference type="InterPro" id="IPR018060">
    <property type="entry name" value="HTH_AraC"/>
</dbReference>
<proteinExistence type="predicted"/>
<dbReference type="Pfam" id="PF12833">
    <property type="entry name" value="HTH_18"/>
    <property type="match status" value="1"/>
</dbReference>
<dbReference type="PROSITE" id="PS00041">
    <property type="entry name" value="HTH_ARAC_FAMILY_1"/>
    <property type="match status" value="1"/>
</dbReference>
<dbReference type="Proteomes" id="UP001300012">
    <property type="component" value="Unassembled WGS sequence"/>
</dbReference>
<dbReference type="SMART" id="SM00342">
    <property type="entry name" value="HTH_ARAC"/>
    <property type="match status" value="1"/>
</dbReference>
<keyword evidence="4" id="KW-0472">Membrane</keyword>
<dbReference type="PANTHER" id="PTHR43280:SF2">
    <property type="entry name" value="HTH-TYPE TRANSCRIPTIONAL REGULATOR EXSA"/>
    <property type="match status" value="1"/>
</dbReference>
<feature type="transmembrane region" description="Helical" evidence="4">
    <location>
        <begin position="301"/>
        <end position="323"/>
    </location>
</feature>
<protein>
    <submittedName>
        <fullName evidence="6">AraC family transcriptional regulator</fullName>
    </submittedName>
</protein>
<gene>
    <name evidence="6" type="ORF">NV381_02355</name>
</gene>
<keyword evidence="4" id="KW-0812">Transmembrane</keyword>
<comment type="caution">
    <text evidence="6">The sequence shown here is derived from an EMBL/GenBank/DDBJ whole genome shotgun (WGS) entry which is preliminary data.</text>
</comment>
<dbReference type="SUPFAM" id="SSF46689">
    <property type="entry name" value="Homeodomain-like"/>
    <property type="match status" value="2"/>
</dbReference>
<evidence type="ECO:0000313" key="6">
    <source>
        <dbReference type="EMBL" id="MCR8630035.1"/>
    </source>
</evidence>
<dbReference type="RefSeq" id="WP_258211639.1">
    <property type="nucleotide sequence ID" value="NZ_JANQBD010000001.1"/>
</dbReference>
<dbReference type="Gene3D" id="3.30.450.20">
    <property type="entry name" value="PAS domain"/>
    <property type="match status" value="1"/>
</dbReference>
<dbReference type="Gene3D" id="1.10.10.60">
    <property type="entry name" value="Homeodomain-like"/>
    <property type="match status" value="2"/>
</dbReference>
<feature type="transmembrane region" description="Helical" evidence="4">
    <location>
        <begin position="20"/>
        <end position="39"/>
    </location>
</feature>
<keyword evidence="7" id="KW-1185">Reference proteome</keyword>
<reference evidence="6 7" key="1">
    <citation type="submission" date="2022-08" db="EMBL/GenBank/DDBJ databases">
        <title>Paenibacillus endoradicis sp. nov., Paenibacillus radicibacter sp. nov and Paenibacillus pararadicis sp. nov., three cold-adapted plant growth-promoting bacteria isolated from root of Larix gmelinii in Great Khingan.</title>
        <authorList>
            <person name="Xue H."/>
        </authorList>
    </citation>
    <scope>NUCLEOTIDE SEQUENCE [LARGE SCALE GENOMIC DNA]</scope>
    <source>
        <strain evidence="6 7">N5-1-1-5</strain>
    </source>
</reference>
<dbReference type="InterPro" id="IPR009057">
    <property type="entry name" value="Homeodomain-like_sf"/>
</dbReference>
<dbReference type="InterPro" id="IPR018062">
    <property type="entry name" value="HTH_AraC-typ_CS"/>
</dbReference>
<dbReference type="PANTHER" id="PTHR43280">
    <property type="entry name" value="ARAC-FAMILY TRANSCRIPTIONAL REGULATOR"/>
    <property type="match status" value="1"/>
</dbReference>
<organism evidence="6 7">
    <name type="scientific">Paenibacillus radicis</name>
    <name type="common">ex Xue et al. 2023</name>
    <dbReference type="NCBI Taxonomy" id="2972489"/>
    <lineage>
        <taxon>Bacteria</taxon>
        <taxon>Bacillati</taxon>
        <taxon>Bacillota</taxon>
        <taxon>Bacilli</taxon>
        <taxon>Bacillales</taxon>
        <taxon>Paenibacillaceae</taxon>
        <taxon>Paenibacillus</taxon>
    </lineage>
</organism>
<sequence>MNRWTFSFPLRENKLFFKILAYFLSLLIPIVVIGIVFYFQFYHAQRNQLNEKIASTLKTSVSTIDTNLHTAQKAGISLFYDPTIQRIMLPEDLYAWSNRAELPLISKIIANYSNIAIEYIVNMFVMIDKEKVFTAGGIEDFSLFFNKTYQYAEYPKEFWEKRLETTHRQFEILPPTFVSTNKRKVVPFITVNHVGSHQANLVINIPLDMIERILVNNAIFTTSRFAVIDGQQNIILNGSPELISEDVISALFQEAKEGRKTSEIHIANQLYVMNIDKSDRYGWYYFAITPESEFRLLAGRIFSLIISICIVLAAIGIAFSFIFSKNLYTPIKRIRDILEHNPNGNDTADSIETVRNEMDFINHGVRQLLENNMAFQNQLKRNSEEFLDQSIYQLLTGNVPSDGEYTNHPIAEMFKGAAGGYVCCNFKFTFKELFYDEIQDVDRLIIISKLKNLIAGLMNGFLPTYVIEYKPRLYVAVVKMEEKDEDQLRKALSIVLHTFEYDFRYCSVRIGIGKRYDQLEAMHKTFYEAMTMLDQDVNSEETGILDITGRQIHHKYFYPASEENKLINFLKLRDLDQAVRLIEETVQNNIEKGISHPFLALLLEEIYHTCLRFAFESGIEMDRLMEEDYGSLIHRRNTSIDLQEKKELLFLFVARLVEITAVRNENNPGHLITMVLQYIGAGYQHDLYLEKIAGDMGISAKYLSRIFKEKTGINITDYIQQLRITRAKELLETTRSNVSDIAAEIGIYNRTTFIRLFKKYEGVTPVEYRKAKSIAKPKNDE</sequence>
<keyword evidence="1" id="KW-0805">Transcription regulation</keyword>
<dbReference type="EMBL" id="JANQBD010000001">
    <property type="protein sequence ID" value="MCR8630035.1"/>
    <property type="molecule type" value="Genomic_DNA"/>
</dbReference>
<evidence type="ECO:0000256" key="2">
    <source>
        <dbReference type="ARBA" id="ARBA00023125"/>
    </source>
</evidence>
<keyword evidence="3" id="KW-0804">Transcription</keyword>
<evidence type="ECO:0000256" key="3">
    <source>
        <dbReference type="ARBA" id="ARBA00023163"/>
    </source>
</evidence>